<keyword evidence="3" id="KW-1185">Reference proteome</keyword>
<dbReference type="Proteomes" id="UP000053240">
    <property type="component" value="Unassembled WGS sequence"/>
</dbReference>
<feature type="transmembrane region" description="Helical" evidence="1">
    <location>
        <begin position="262"/>
        <end position="282"/>
    </location>
</feature>
<keyword evidence="1" id="KW-0812">Transmembrane</keyword>
<reference evidence="2 3" key="1">
    <citation type="journal article" date="2015" name="Nat. Commun.">
        <title>Outbred genome sequencing and CRISPR/Cas9 gene editing in butterflies.</title>
        <authorList>
            <person name="Li X."/>
            <person name="Fan D."/>
            <person name="Zhang W."/>
            <person name="Liu G."/>
            <person name="Zhang L."/>
            <person name="Zhao L."/>
            <person name="Fang X."/>
            <person name="Chen L."/>
            <person name="Dong Y."/>
            <person name="Chen Y."/>
            <person name="Ding Y."/>
            <person name="Zhao R."/>
            <person name="Feng M."/>
            <person name="Zhu Y."/>
            <person name="Feng Y."/>
            <person name="Jiang X."/>
            <person name="Zhu D."/>
            <person name="Xiang H."/>
            <person name="Feng X."/>
            <person name="Li S."/>
            <person name="Wang J."/>
            <person name="Zhang G."/>
            <person name="Kronforst M.R."/>
            <person name="Wang W."/>
        </authorList>
    </citation>
    <scope>NUCLEOTIDE SEQUENCE [LARGE SCALE GENOMIC DNA]</scope>
    <source>
        <strain evidence="2">Ya'a_city_454_Pm</strain>
        <tissue evidence="2">Whole body</tissue>
    </source>
</reference>
<dbReference type="AlphaFoldDB" id="A0A194QQM5"/>
<dbReference type="InParanoid" id="A0A194QQM5"/>
<feature type="transmembrane region" description="Helical" evidence="1">
    <location>
        <begin position="294"/>
        <end position="313"/>
    </location>
</feature>
<proteinExistence type="predicted"/>
<accession>A0A194QQM5</accession>
<dbReference type="PANTHER" id="PTHR20992:SF12">
    <property type="entry name" value="IP07646P"/>
    <property type="match status" value="1"/>
</dbReference>
<feature type="transmembrane region" description="Helical" evidence="1">
    <location>
        <begin position="380"/>
        <end position="406"/>
    </location>
</feature>
<dbReference type="PANTHER" id="PTHR20992">
    <property type="entry name" value="AT15442P-RELATED"/>
    <property type="match status" value="1"/>
</dbReference>
<dbReference type="InterPro" id="IPR005240">
    <property type="entry name" value="DUF389"/>
</dbReference>
<dbReference type="Pfam" id="PF04087">
    <property type="entry name" value="DUF389"/>
    <property type="match status" value="1"/>
</dbReference>
<evidence type="ECO:0000256" key="1">
    <source>
        <dbReference type="SAM" id="Phobius"/>
    </source>
</evidence>
<gene>
    <name evidence="2" type="ORF">RR48_07686</name>
</gene>
<protein>
    <submittedName>
        <fullName evidence="2">Uncharacterized protein MJ1221</fullName>
    </submittedName>
</protein>
<evidence type="ECO:0000313" key="2">
    <source>
        <dbReference type="EMBL" id="KPJ07270.1"/>
    </source>
</evidence>
<feature type="transmembrane region" description="Helical" evidence="1">
    <location>
        <begin position="320"/>
        <end position="349"/>
    </location>
</feature>
<organism evidence="2 3">
    <name type="scientific">Papilio machaon</name>
    <name type="common">Old World swallowtail butterfly</name>
    <dbReference type="NCBI Taxonomy" id="76193"/>
    <lineage>
        <taxon>Eukaryota</taxon>
        <taxon>Metazoa</taxon>
        <taxon>Ecdysozoa</taxon>
        <taxon>Arthropoda</taxon>
        <taxon>Hexapoda</taxon>
        <taxon>Insecta</taxon>
        <taxon>Pterygota</taxon>
        <taxon>Neoptera</taxon>
        <taxon>Endopterygota</taxon>
        <taxon>Lepidoptera</taxon>
        <taxon>Glossata</taxon>
        <taxon>Ditrysia</taxon>
        <taxon>Papilionoidea</taxon>
        <taxon>Papilionidae</taxon>
        <taxon>Papilioninae</taxon>
        <taxon>Papilio</taxon>
    </lineage>
</organism>
<sequence length="614" mass="68432">MPSGVIFIVCIPSSNYEHIIKFGKPKDIVSIDKSPSYKQCRLEVELRNKKSRSIPIHLTQNYYNEGFSSSLEYITEDDEYITMESILQELLRKLRVEHAVWIGDKMENYFHVTFPLPSGDACETMLHCLTKLGIGVRCKSIVNVLPCNVVHSAVDEEDQDDEALLRKNEEAKRWRSFVESIRSKLTVKQVVDGVRGGGELSFDYLTLIVTADSLAALGLVENNASNIVAAMLVSPLMGPVMSITFGTIIADRSLVRSGFESLILGMLVSLLFGFIFGLILGTTEMPWGGNVRSLWMGVLWALTSGTGVALALLQGSAGPLIGIAISASLLPPVVNCGLYWSLACIWLLYPNTKIPHIKGEPYYGNSSYVPLYHDYIPIEFAVNGIVSCCLTIVNVICIFITAIMFLKIKEVAAPYTSTPDLRRFWQQDIKVARDANRANLQAEDDERVELVLEDLNETADADVKEKLEAAVREALDDDTYRKVKRMSYQSHNADEVFRTIGLQSRTGSLRSSMINSGMSTPLQTIKESGNTNDIEALDKLLSSLLGLRESRARSFRSNHGTPTISRVSSFLNKQKGTQESWPERIFQDNIVRNVINNIKSKRNSPVEEPFLTPN</sequence>
<evidence type="ECO:0000313" key="3">
    <source>
        <dbReference type="Proteomes" id="UP000053240"/>
    </source>
</evidence>
<name>A0A194QQM5_PAPMA</name>
<keyword evidence="1" id="KW-0472">Membrane</keyword>
<feature type="transmembrane region" description="Helical" evidence="1">
    <location>
        <begin position="227"/>
        <end position="250"/>
    </location>
</feature>
<keyword evidence="1" id="KW-1133">Transmembrane helix</keyword>
<dbReference type="STRING" id="76193.A0A194QQM5"/>
<dbReference type="EMBL" id="KQ461190">
    <property type="protein sequence ID" value="KPJ07270.1"/>
    <property type="molecule type" value="Genomic_DNA"/>
</dbReference>